<protein>
    <recommendedName>
        <fullName evidence="3">Nucleotide exchange factor GrpE</fullName>
    </recommendedName>
</protein>
<sequence length="172" mass="19344">MRWRRFRAGLRQHRQHRPFRIAEPAWDAADRTRLTELAAELTAALTSPPPRQPPLAERELAVAATNLWKARRKIYRAEADTSREGRQIARYLRTIQESLDAAGVVIQDHTGTGYHAGLSLEVLAYEEDPAVTGEVVTETVRPSVYVNGQRIQMGQVLVGFPPADRPGESEHE</sequence>
<dbReference type="Proteomes" id="UP000533598">
    <property type="component" value="Unassembled WGS sequence"/>
</dbReference>
<accession>A0A7W7CG92</accession>
<dbReference type="AlphaFoldDB" id="A0A7W7CG92"/>
<name>A0A7W7CG92_9PSEU</name>
<reference evidence="1 2" key="1">
    <citation type="submission" date="2020-08" db="EMBL/GenBank/DDBJ databases">
        <title>Sequencing the genomes of 1000 actinobacteria strains.</title>
        <authorList>
            <person name="Klenk H.-P."/>
        </authorList>
    </citation>
    <scope>NUCLEOTIDE SEQUENCE [LARGE SCALE GENOMIC DNA]</scope>
    <source>
        <strain evidence="1 2">DSM 44230</strain>
    </source>
</reference>
<proteinExistence type="predicted"/>
<dbReference type="RefSeq" id="WP_185006644.1">
    <property type="nucleotide sequence ID" value="NZ_BAAAUI010000060.1"/>
</dbReference>
<organism evidence="1 2">
    <name type="scientific">Crossiella cryophila</name>
    <dbReference type="NCBI Taxonomy" id="43355"/>
    <lineage>
        <taxon>Bacteria</taxon>
        <taxon>Bacillati</taxon>
        <taxon>Actinomycetota</taxon>
        <taxon>Actinomycetes</taxon>
        <taxon>Pseudonocardiales</taxon>
        <taxon>Pseudonocardiaceae</taxon>
        <taxon>Crossiella</taxon>
    </lineage>
</organism>
<gene>
    <name evidence="1" type="ORF">HNR67_006784</name>
</gene>
<comment type="caution">
    <text evidence="1">The sequence shown here is derived from an EMBL/GenBank/DDBJ whole genome shotgun (WGS) entry which is preliminary data.</text>
</comment>
<evidence type="ECO:0000313" key="1">
    <source>
        <dbReference type="EMBL" id="MBB4680666.1"/>
    </source>
</evidence>
<keyword evidence="2" id="KW-1185">Reference proteome</keyword>
<dbReference type="EMBL" id="JACHMH010000001">
    <property type="protein sequence ID" value="MBB4680666.1"/>
    <property type="molecule type" value="Genomic_DNA"/>
</dbReference>
<evidence type="ECO:0000313" key="2">
    <source>
        <dbReference type="Proteomes" id="UP000533598"/>
    </source>
</evidence>
<evidence type="ECO:0008006" key="3">
    <source>
        <dbReference type="Google" id="ProtNLM"/>
    </source>
</evidence>